<dbReference type="AlphaFoldDB" id="A0A4Y2EG31"/>
<dbReference type="InterPro" id="IPR013783">
    <property type="entry name" value="Ig-like_fold"/>
</dbReference>
<dbReference type="InterPro" id="IPR036179">
    <property type="entry name" value="Ig-like_dom_sf"/>
</dbReference>
<organism evidence="2 3">
    <name type="scientific">Araneus ventricosus</name>
    <name type="common">Orbweaver spider</name>
    <name type="synonym">Epeira ventricosa</name>
    <dbReference type="NCBI Taxonomy" id="182803"/>
    <lineage>
        <taxon>Eukaryota</taxon>
        <taxon>Metazoa</taxon>
        <taxon>Ecdysozoa</taxon>
        <taxon>Arthropoda</taxon>
        <taxon>Chelicerata</taxon>
        <taxon>Arachnida</taxon>
        <taxon>Araneae</taxon>
        <taxon>Araneomorphae</taxon>
        <taxon>Entelegynae</taxon>
        <taxon>Araneoidea</taxon>
        <taxon>Araneidae</taxon>
        <taxon>Araneus</taxon>
    </lineage>
</organism>
<dbReference type="EMBL" id="BGPR01000602">
    <property type="protein sequence ID" value="GBM28090.1"/>
    <property type="molecule type" value="Genomic_DNA"/>
</dbReference>
<name>A0A4Y2EG31_ARAVE</name>
<dbReference type="InterPro" id="IPR007110">
    <property type="entry name" value="Ig-like_dom"/>
</dbReference>
<dbReference type="SUPFAM" id="SSF48726">
    <property type="entry name" value="Immunoglobulin"/>
    <property type="match status" value="1"/>
</dbReference>
<comment type="caution">
    <text evidence="2">The sequence shown here is derived from an EMBL/GenBank/DDBJ whole genome shotgun (WGS) entry which is preliminary data.</text>
</comment>
<dbReference type="Proteomes" id="UP000499080">
    <property type="component" value="Unassembled WGS sequence"/>
</dbReference>
<evidence type="ECO:0000313" key="2">
    <source>
        <dbReference type="EMBL" id="GBM28090.1"/>
    </source>
</evidence>
<dbReference type="InterPro" id="IPR013098">
    <property type="entry name" value="Ig_I-set"/>
</dbReference>
<evidence type="ECO:0000259" key="1">
    <source>
        <dbReference type="PROSITE" id="PS50835"/>
    </source>
</evidence>
<feature type="domain" description="Ig-like" evidence="1">
    <location>
        <begin position="43"/>
        <end position="138"/>
    </location>
</feature>
<reference evidence="2 3" key="1">
    <citation type="journal article" date="2019" name="Sci. Rep.">
        <title>Orb-weaving spider Araneus ventricosus genome elucidates the spidroin gene catalogue.</title>
        <authorList>
            <person name="Kono N."/>
            <person name="Nakamura H."/>
            <person name="Ohtoshi R."/>
            <person name="Moran D.A.P."/>
            <person name="Shinohara A."/>
            <person name="Yoshida Y."/>
            <person name="Fujiwara M."/>
            <person name="Mori M."/>
            <person name="Tomita M."/>
            <person name="Arakawa K."/>
        </authorList>
    </citation>
    <scope>NUCLEOTIDE SEQUENCE [LARGE SCALE GENOMIC DNA]</scope>
</reference>
<protein>
    <submittedName>
        <fullName evidence="2">Down syndrome cell adhesion molecule-like protein Dscam2</fullName>
    </submittedName>
</protein>
<dbReference type="PROSITE" id="PS50835">
    <property type="entry name" value="IG_LIKE"/>
    <property type="match status" value="1"/>
</dbReference>
<evidence type="ECO:0000313" key="3">
    <source>
        <dbReference type="Proteomes" id="UP000499080"/>
    </source>
</evidence>
<dbReference type="Pfam" id="PF07679">
    <property type="entry name" value="I-set"/>
    <property type="match status" value="1"/>
</dbReference>
<proteinExistence type="predicted"/>
<gene>
    <name evidence="2" type="primary">Dscam2_84</name>
    <name evidence="2" type="ORF">AVEN_66573_1</name>
</gene>
<dbReference type="OrthoDB" id="5969272at2759"/>
<keyword evidence="3" id="KW-1185">Reference proteome</keyword>
<accession>A0A4Y2EG31</accession>
<sequence>MEDDRDWDIFACFMGLKKDRNDQLARRIKRRCLPQNREGQRGPTFLSEPPNKVDFQNDTGIIVPCSAQGHPAPMISWTQQDGNPLRDVVGVRHTRPDGSLVFPPFAAEDYRQGVHDAVYRCVATNIVGSIISREVHVKAGKSECHQNLIYKTSSFIYSSYIDVDRHVNKYNSYGDEMRFIHTI</sequence>
<dbReference type="Gene3D" id="2.60.40.10">
    <property type="entry name" value="Immunoglobulins"/>
    <property type="match status" value="1"/>
</dbReference>